<accession>A0A9D1E6W6</accession>
<protein>
    <submittedName>
        <fullName evidence="3">Uncharacterized protein</fullName>
    </submittedName>
</protein>
<keyword evidence="2" id="KW-0812">Transmembrane</keyword>
<dbReference type="EMBL" id="DVHK01000110">
    <property type="protein sequence ID" value="HIR67451.1"/>
    <property type="molecule type" value="Genomic_DNA"/>
</dbReference>
<evidence type="ECO:0000256" key="1">
    <source>
        <dbReference type="ARBA" id="ARBA00022801"/>
    </source>
</evidence>
<evidence type="ECO:0000256" key="2">
    <source>
        <dbReference type="SAM" id="Phobius"/>
    </source>
</evidence>
<sequence length="137" mass="14619">MKFKDIFKHRGTRVWFIVSAVIIALFLAVTIVVNTVLYPVVISVLGGERAVFAEGAQPIYQSDYTSKNEVLAAANEYNEYICEEGFVLLKNDDNALPLSTPESRANPVSERPGVSIFGKNSVNIAYGGSGSGGGSGG</sequence>
<organism evidence="3 4">
    <name type="scientific">Candidatus Coproplasma avicola</name>
    <dbReference type="NCBI Taxonomy" id="2840744"/>
    <lineage>
        <taxon>Bacteria</taxon>
        <taxon>Bacillati</taxon>
        <taxon>Bacillota</taxon>
        <taxon>Clostridia</taxon>
        <taxon>Eubacteriales</taxon>
        <taxon>Candidatus Coproplasma</taxon>
    </lineage>
</organism>
<proteinExistence type="predicted"/>
<comment type="caution">
    <text evidence="3">The sequence shown here is derived from an EMBL/GenBank/DDBJ whole genome shotgun (WGS) entry which is preliminary data.</text>
</comment>
<keyword evidence="2" id="KW-1133">Transmembrane helix</keyword>
<dbReference type="Proteomes" id="UP000823913">
    <property type="component" value="Unassembled WGS sequence"/>
</dbReference>
<gene>
    <name evidence="3" type="ORF">IAB94_05345</name>
</gene>
<dbReference type="GO" id="GO:0004553">
    <property type="term" value="F:hydrolase activity, hydrolyzing O-glycosyl compounds"/>
    <property type="evidence" value="ECO:0007669"/>
    <property type="project" value="InterPro"/>
</dbReference>
<feature type="transmembrane region" description="Helical" evidence="2">
    <location>
        <begin position="12"/>
        <end position="33"/>
    </location>
</feature>
<feature type="non-terminal residue" evidence="3">
    <location>
        <position position="137"/>
    </location>
</feature>
<evidence type="ECO:0000313" key="3">
    <source>
        <dbReference type="EMBL" id="HIR67451.1"/>
    </source>
</evidence>
<evidence type="ECO:0000313" key="4">
    <source>
        <dbReference type="Proteomes" id="UP000823913"/>
    </source>
</evidence>
<dbReference type="Gene3D" id="3.40.50.1700">
    <property type="entry name" value="Glycoside hydrolase family 3 C-terminal domain"/>
    <property type="match status" value="1"/>
</dbReference>
<dbReference type="AlphaFoldDB" id="A0A9D1E6W6"/>
<dbReference type="GO" id="GO:0005975">
    <property type="term" value="P:carbohydrate metabolic process"/>
    <property type="evidence" value="ECO:0007669"/>
    <property type="project" value="InterPro"/>
</dbReference>
<keyword evidence="1" id="KW-0378">Hydrolase</keyword>
<keyword evidence="2" id="KW-0472">Membrane</keyword>
<reference evidence="3" key="1">
    <citation type="submission" date="2020-10" db="EMBL/GenBank/DDBJ databases">
        <authorList>
            <person name="Gilroy R."/>
        </authorList>
    </citation>
    <scope>NUCLEOTIDE SEQUENCE</scope>
    <source>
        <strain evidence="3">ChiW16-3235</strain>
    </source>
</reference>
<name>A0A9D1E6W6_9FIRM</name>
<dbReference type="InterPro" id="IPR036881">
    <property type="entry name" value="Glyco_hydro_3_C_sf"/>
</dbReference>
<reference evidence="3" key="2">
    <citation type="journal article" date="2021" name="PeerJ">
        <title>Extensive microbial diversity within the chicken gut microbiome revealed by metagenomics and culture.</title>
        <authorList>
            <person name="Gilroy R."/>
            <person name="Ravi A."/>
            <person name="Getino M."/>
            <person name="Pursley I."/>
            <person name="Horton D.L."/>
            <person name="Alikhan N.F."/>
            <person name="Baker D."/>
            <person name="Gharbi K."/>
            <person name="Hall N."/>
            <person name="Watson M."/>
            <person name="Adriaenssens E.M."/>
            <person name="Foster-Nyarko E."/>
            <person name="Jarju S."/>
            <person name="Secka A."/>
            <person name="Antonio M."/>
            <person name="Oren A."/>
            <person name="Chaudhuri R.R."/>
            <person name="La Ragione R."/>
            <person name="Hildebrand F."/>
            <person name="Pallen M.J."/>
        </authorList>
    </citation>
    <scope>NUCLEOTIDE SEQUENCE</scope>
    <source>
        <strain evidence="3">ChiW16-3235</strain>
    </source>
</reference>